<keyword evidence="3" id="KW-0238">DNA-binding</keyword>
<evidence type="ECO:0000256" key="2">
    <source>
        <dbReference type="ARBA" id="ARBA00023015"/>
    </source>
</evidence>
<dbReference type="SUPFAM" id="SSF53850">
    <property type="entry name" value="Periplasmic binding protein-like II"/>
    <property type="match status" value="1"/>
</dbReference>
<dbReference type="Proteomes" id="UP001212602">
    <property type="component" value="Unassembled WGS sequence"/>
</dbReference>
<dbReference type="Pfam" id="PF00126">
    <property type="entry name" value="HTH_1"/>
    <property type="match status" value="1"/>
</dbReference>
<dbReference type="SUPFAM" id="SSF46785">
    <property type="entry name" value="Winged helix' DNA-binding domain"/>
    <property type="match status" value="1"/>
</dbReference>
<dbReference type="PROSITE" id="PS50931">
    <property type="entry name" value="HTH_LYSR"/>
    <property type="match status" value="1"/>
</dbReference>
<evidence type="ECO:0000256" key="1">
    <source>
        <dbReference type="ARBA" id="ARBA00009437"/>
    </source>
</evidence>
<dbReference type="FunFam" id="1.10.10.10:FF:000001">
    <property type="entry name" value="LysR family transcriptional regulator"/>
    <property type="match status" value="1"/>
</dbReference>
<organism evidence="6 7">
    <name type="scientific">Xenophilus arseniciresistens</name>
    <dbReference type="NCBI Taxonomy" id="1283306"/>
    <lineage>
        <taxon>Bacteria</taxon>
        <taxon>Pseudomonadati</taxon>
        <taxon>Pseudomonadota</taxon>
        <taxon>Betaproteobacteria</taxon>
        <taxon>Burkholderiales</taxon>
        <taxon>Comamonadaceae</taxon>
        <taxon>Xenophilus</taxon>
    </lineage>
</organism>
<evidence type="ECO:0000259" key="5">
    <source>
        <dbReference type="PROSITE" id="PS50931"/>
    </source>
</evidence>
<dbReference type="PANTHER" id="PTHR30419">
    <property type="entry name" value="HTH-TYPE TRANSCRIPTIONAL REGULATOR YBHD"/>
    <property type="match status" value="1"/>
</dbReference>
<evidence type="ECO:0000256" key="4">
    <source>
        <dbReference type="ARBA" id="ARBA00023163"/>
    </source>
</evidence>
<comment type="similarity">
    <text evidence="1">Belongs to the LysR transcriptional regulatory family.</text>
</comment>
<evidence type="ECO:0000256" key="3">
    <source>
        <dbReference type="ARBA" id="ARBA00023125"/>
    </source>
</evidence>
<dbReference type="CDD" id="cd08440">
    <property type="entry name" value="PBP2_LTTR_like_4"/>
    <property type="match status" value="1"/>
</dbReference>
<dbReference type="PRINTS" id="PR00039">
    <property type="entry name" value="HTHLYSR"/>
</dbReference>
<dbReference type="Pfam" id="PF03466">
    <property type="entry name" value="LysR_substrate"/>
    <property type="match status" value="1"/>
</dbReference>
<dbReference type="GO" id="GO:0003700">
    <property type="term" value="F:DNA-binding transcription factor activity"/>
    <property type="evidence" value="ECO:0007669"/>
    <property type="project" value="InterPro"/>
</dbReference>
<reference evidence="6" key="1">
    <citation type="submission" date="2023-01" db="EMBL/GenBank/DDBJ databases">
        <title>Xenophilus mangrovi sp. nov., isolated from soil of Mangrove nature reserve.</title>
        <authorList>
            <person name="Xu S."/>
            <person name="Liu Z."/>
            <person name="Xu Y."/>
        </authorList>
    </citation>
    <scope>NUCLEOTIDE SEQUENCE</scope>
    <source>
        <strain evidence="6">YW8</strain>
    </source>
</reference>
<dbReference type="InterPro" id="IPR036390">
    <property type="entry name" value="WH_DNA-bd_sf"/>
</dbReference>
<accession>A0AAE3T2H5</accession>
<dbReference type="RefSeq" id="WP_271429604.1">
    <property type="nucleotide sequence ID" value="NZ_JAQIPB010000009.1"/>
</dbReference>
<dbReference type="GO" id="GO:0005829">
    <property type="term" value="C:cytosol"/>
    <property type="evidence" value="ECO:0007669"/>
    <property type="project" value="TreeGrafter"/>
</dbReference>
<feature type="domain" description="HTH lysR-type" evidence="5">
    <location>
        <begin position="3"/>
        <end position="60"/>
    </location>
</feature>
<keyword evidence="2" id="KW-0805">Transcription regulation</keyword>
<dbReference type="InterPro" id="IPR000847">
    <property type="entry name" value="LysR_HTH_N"/>
</dbReference>
<name>A0AAE3T2H5_9BURK</name>
<comment type="caution">
    <text evidence="6">The sequence shown here is derived from an EMBL/GenBank/DDBJ whole genome shotgun (WGS) entry which is preliminary data.</text>
</comment>
<gene>
    <name evidence="6" type="ORF">PGB34_18620</name>
</gene>
<dbReference type="InterPro" id="IPR050950">
    <property type="entry name" value="HTH-type_LysR_regulators"/>
</dbReference>
<dbReference type="PANTHER" id="PTHR30419:SF14">
    <property type="entry name" value="LYSR FAMILY TRANSCRIPTIONAL REGULATOR"/>
    <property type="match status" value="1"/>
</dbReference>
<dbReference type="InterPro" id="IPR036388">
    <property type="entry name" value="WH-like_DNA-bd_sf"/>
</dbReference>
<keyword evidence="7" id="KW-1185">Reference proteome</keyword>
<keyword evidence="4" id="KW-0804">Transcription</keyword>
<protein>
    <submittedName>
        <fullName evidence="6">LysR family transcriptional regulator</fullName>
    </submittedName>
</protein>
<proteinExistence type="inferred from homology"/>
<dbReference type="AlphaFoldDB" id="A0AAE3T2H5"/>
<dbReference type="Gene3D" id="3.40.190.10">
    <property type="entry name" value="Periplasmic binding protein-like II"/>
    <property type="match status" value="2"/>
</dbReference>
<dbReference type="GO" id="GO:0003677">
    <property type="term" value="F:DNA binding"/>
    <property type="evidence" value="ECO:0007669"/>
    <property type="project" value="UniProtKB-KW"/>
</dbReference>
<dbReference type="Gene3D" id="1.10.10.10">
    <property type="entry name" value="Winged helix-like DNA-binding domain superfamily/Winged helix DNA-binding domain"/>
    <property type="match status" value="1"/>
</dbReference>
<dbReference type="EMBL" id="JAQIPB010000009">
    <property type="protein sequence ID" value="MDA7418387.1"/>
    <property type="molecule type" value="Genomic_DNA"/>
</dbReference>
<sequence length="302" mass="33181">MNVTLRQLQVFQAVAATASFTRAGAQVGLTQPAVSRCMRELELQMGVKLLNRNTREVVLTEAGRSLAGGLQGALDELHAVLQGVQGLVTQRRGRVRVASSPTLSAHLLPACIARCRDEHPELQLVVLDRIQQQTLHSVRLGEVDFGVVVDPGEREDLHAQTILTESFCLVLPRTHRLARKRQLRWAELAGEPLVLLDAASGSRRLIDRALAEQGVQAHVVQEVGHATTIFRMLEAGLGLSVVPRLAIGPGDLGEALVQRPLLPRVQRELMLVHRRNRALVPVAQVAWELIARVAGELQTRER</sequence>
<evidence type="ECO:0000313" key="6">
    <source>
        <dbReference type="EMBL" id="MDA7418387.1"/>
    </source>
</evidence>
<evidence type="ECO:0000313" key="7">
    <source>
        <dbReference type="Proteomes" id="UP001212602"/>
    </source>
</evidence>
<dbReference type="InterPro" id="IPR005119">
    <property type="entry name" value="LysR_subst-bd"/>
</dbReference>